<keyword evidence="2" id="KW-1185">Reference proteome</keyword>
<dbReference type="Proteomes" id="UP001589774">
    <property type="component" value="Unassembled WGS sequence"/>
</dbReference>
<accession>A0ABV6HLX3</accession>
<protein>
    <submittedName>
        <fullName evidence="1">Uncharacterized protein</fullName>
    </submittedName>
</protein>
<dbReference type="RefSeq" id="WP_130855505.1">
    <property type="nucleotide sequence ID" value="NZ_JBHLWO010000002.1"/>
</dbReference>
<gene>
    <name evidence="1" type="ORF">ACFFI0_16230</name>
</gene>
<comment type="caution">
    <text evidence="1">The sequence shown here is derived from an EMBL/GenBank/DDBJ whole genome shotgun (WGS) entry which is preliminary data.</text>
</comment>
<proteinExistence type="predicted"/>
<organism evidence="1 2">
    <name type="scientific">Olivibacter oleidegradans</name>
    <dbReference type="NCBI Taxonomy" id="760123"/>
    <lineage>
        <taxon>Bacteria</taxon>
        <taxon>Pseudomonadati</taxon>
        <taxon>Bacteroidota</taxon>
        <taxon>Sphingobacteriia</taxon>
        <taxon>Sphingobacteriales</taxon>
        <taxon>Sphingobacteriaceae</taxon>
        <taxon>Olivibacter</taxon>
    </lineage>
</organism>
<reference evidence="1 2" key="1">
    <citation type="submission" date="2024-09" db="EMBL/GenBank/DDBJ databases">
        <authorList>
            <person name="Sun Q."/>
            <person name="Mori K."/>
        </authorList>
    </citation>
    <scope>NUCLEOTIDE SEQUENCE [LARGE SCALE GENOMIC DNA]</scope>
    <source>
        <strain evidence="1 2">CCM 7765</strain>
    </source>
</reference>
<name>A0ABV6HLX3_9SPHI</name>
<dbReference type="EMBL" id="JBHLWO010000002">
    <property type="protein sequence ID" value="MFC0319872.1"/>
    <property type="molecule type" value="Genomic_DNA"/>
</dbReference>
<evidence type="ECO:0000313" key="2">
    <source>
        <dbReference type="Proteomes" id="UP001589774"/>
    </source>
</evidence>
<sequence>MNNPNISKEESKKNTLKQLKSGIHLAAQLILASPLKLPIKLIQGAKYAVLAISLIDGLFEKEKESTTKSELVDEKDGA</sequence>
<evidence type="ECO:0000313" key="1">
    <source>
        <dbReference type="EMBL" id="MFC0319872.1"/>
    </source>
</evidence>